<accession>A0A4R6HQC8</accession>
<dbReference type="Pfam" id="PF13472">
    <property type="entry name" value="Lipase_GDSL_2"/>
    <property type="match status" value="1"/>
</dbReference>
<evidence type="ECO:0000259" key="1">
    <source>
        <dbReference type="Pfam" id="PF13472"/>
    </source>
</evidence>
<proteinExistence type="predicted"/>
<protein>
    <submittedName>
        <fullName evidence="2">Acyl-CoA thioesterase-1</fullName>
    </submittedName>
</protein>
<dbReference type="InterPro" id="IPR013830">
    <property type="entry name" value="SGNH_hydro"/>
</dbReference>
<dbReference type="SUPFAM" id="SSF52266">
    <property type="entry name" value="SGNH hydrolase"/>
    <property type="match status" value="1"/>
</dbReference>
<keyword evidence="3" id="KW-1185">Reference proteome</keyword>
<dbReference type="PANTHER" id="PTHR30383">
    <property type="entry name" value="THIOESTERASE 1/PROTEASE 1/LYSOPHOSPHOLIPASE L1"/>
    <property type="match status" value="1"/>
</dbReference>
<evidence type="ECO:0000313" key="2">
    <source>
        <dbReference type="EMBL" id="TDO10636.1"/>
    </source>
</evidence>
<dbReference type="GO" id="GO:0004622">
    <property type="term" value="F:phosphatidylcholine lysophospholipase activity"/>
    <property type="evidence" value="ECO:0007669"/>
    <property type="project" value="TreeGrafter"/>
</dbReference>
<sequence length="243" mass="26113">MGFPVGTWGQRAKRWLAGCWWPIRWLSALGLPALGMTLLLAGEAAQAAPRPLLLVMGDSLSAAYGIERQAGWVSLLQARLDGKARVVNASISGETSSGAAARLPDLLRQHEPDIVVLELGGNDGLRGLPPGQFEANMRRMIEDSRAAGAEVLLLGIDIPPNYGQAYRDAFTGVYYRLADEFDLPLVPFLLEGVALKSELMQSDGIHPTAAAQPRILDNVWPKLVALLEANGVKIDSVSPPDQT</sequence>
<name>A0A4R6HQC8_9GAMM</name>
<evidence type="ECO:0000313" key="3">
    <source>
        <dbReference type="Proteomes" id="UP000295150"/>
    </source>
</evidence>
<comment type="caution">
    <text evidence="2">The sequence shown here is derived from an EMBL/GenBank/DDBJ whole genome shotgun (WGS) entry which is preliminary data.</text>
</comment>
<dbReference type="PANTHER" id="PTHR30383:SF24">
    <property type="entry name" value="THIOESTERASE 1_PROTEASE 1_LYSOPHOSPHOLIPASE L1"/>
    <property type="match status" value="1"/>
</dbReference>
<gene>
    <name evidence="2" type="ORF">DFO68_105161</name>
</gene>
<dbReference type="InterPro" id="IPR051532">
    <property type="entry name" value="Ester_Hydrolysis_Enzymes"/>
</dbReference>
<dbReference type="Proteomes" id="UP000295150">
    <property type="component" value="Unassembled WGS sequence"/>
</dbReference>
<dbReference type="InterPro" id="IPR036514">
    <property type="entry name" value="SGNH_hydro_sf"/>
</dbReference>
<reference evidence="2 3" key="1">
    <citation type="submission" date="2019-03" db="EMBL/GenBank/DDBJ databases">
        <title>Freshwater and sediment microbial communities from various areas in North America, analyzing microbe dynamics in response to fracking.</title>
        <authorList>
            <person name="Lamendella R."/>
        </authorList>
    </citation>
    <scope>NUCLEOTIDE SEQUENCE [LARGE SCALE GENOMIC DNA]</scope>
    <source>
        <strain evidence="2 3">1_TX</strain>
    </source>
</reference>
<dbReference type="AlphaFoldDB" id="A0A4R6HQC8"/>
<organism evidence="2 3">
    <name type="scientific">Halomonas ventosae</name>
    <dbReference type="NCBI Taxonomy" id="229007"/>
    <lineage>
        <taxon>Bacteria</taxon>
        <taxon>Pseudomonadati</taxon>
        <taxon>Pseudomonadota</taxon>
        <taxon>Gammaproteobacteria</taxon>
        <taxon>Oceanospirillales</taxon>
        <taxon>Halomonadaceae</taxon>
        <taxon>Halomonas</taxon>
    </lineage>
</organism>
<feature type="domain" description="SGNH hydrolase-type esterase" evidence="1">
    <location>
        <begin position="55"/>
        <end position="211"/>
    </location>
</feature>
<dbReference type="Gene3D" id="3.40.50.1110">
    <property type="entry name" value="SGNH hydrolase"/>
    <property type="match status" value="1"/>
</dbReference>
<dbReference type="EMBL" id="SNWH01000005">
    <property type="protein sequence ID" value="TDO10636.1"/>
    <property type="molecule type" value="Genomic_DNA"/>
</dbReference>
<dbReference type="CDD" id="cd01822">
    <property type="entry name" value="Lysophospholipase_L1_like"/>
    <property type="match status" value="1"/>
</dbReference>